<reference evidence="6" key="1">
    <citation type="submission" date="2019-09" db="EMBL/GenBank/DDBJ databases">
        <authorList>
            <person name="Jung D.-H."/>
        </authorList>
    </citation>
    <scope>NUCLEOTIDE SEQUENCE [LARGE SCALE GENOMIC DNA]</scope>
    <source>
        <strain evidence="6">JA-25</strain>
    </source>
</reference>
<feature type="domain" description="4'-phosphopantetheinyl transferase N-terminal" evidence="4">
    <location>
        <begin position="42"/>
        <end position="123"/>
    </location>
</feature>
<comment type="similarity">
    <text evidence="1">Belongs to the P-Pant transferase superfamily. Gsp/Sfp/HetI/AcpT family.</text>
</comment>
<dbReference type="Pfam" id="PF22624">
    <property type="entry name" value="AASDHPPT_N"/>
    <property type="match status" value="1"/>
</dbReference>
<dbReference type="InterPro" id="IPR050559">
    <property type="entry name" value="P-Pant_transferase_sf"/>
</dbReference>
<keyword evidence="2 5" id="KW-0808">Transferase</keyword>
<reference evidence="6" key="2">
    <citation type="submission" date="2023-07" db="EMBL/GenBank/DDBJ databases">
        <authorList>
            <person name="Jung D.-H."/>
        </authorList>
    </citation>
    <scope>NUCLEOTIDE SEQUENCE [LARGE SCALE GENOMIC DNA]</scope>
    <source>
        <strain evidence="6">JA-25</strain>
    </source>
</reference>
<dbReference type="Proteomes" id="UP000606008">
    <property type="component" value="Unassembled WGS sequence"/>
</dbReference>
<dbReference type="InterPro" id="IPR037143">
    <property type="entry name" value="4-PPantetheinyl_Trfase_dom_sf"/>
</dbReference>
<dbReference type="PANTHER" id="PTHR12215">
    <property type="entry name" value="PHOSPHOPANTETHEINE TRANSFERASE"/>
    <property type="match status" value="1"/>
</dbReference>
<evidence type="ECO:0000256" key="2">
    <source>
        <dbReference type="ARBA" id="ARBA00022679"/>
    </source>
</evidence>
<evidence type="ECO:0000259" key="3">
    <source>
        <dbReference type="Pfam" id="PF01648"/>
    </source>
</evidence>
<accession>A0ABX0QJM8</accession>
<dbReference type="GO" id="GO:0016740">
    <property type="term" value="F:transferase activity"/>
    <property type="evidence" value="ECO:0007669"/>
    <property type="project" value="UniProtKB-KW"/>
</dbReference>
<dbReference type="SUPFAM" id="SSF56214">
    <property type="entry name" value="4'-phosphopantetheinyl transferase"/>
    <property type="match status" value="2"/>
</dbReference>
<keyword evidence="6" id="KW-1185">Reference proteome</keyword>
<evidence type="ECO:0000256" key="1">
    <source>
        <dbReference type="ARBA" id="ARBA00010990"/>
    </source>
</evidence>
<gene>
    <name evidence="5" type="ORF">F7231_14520</name>
</gene>
<sequence>MSERSPINPVDVQWERWSSELQPSLIAVVRYRINSADQSRFYGLLSLTEKERANRFVQLADKQRFTAGRGLLRLVAGQLTQTPPNQIDLLTGPFGKPELVFPVASQVDWQVNVSHAGEWVVLAVGYVPVGIDVEWINPDWPYQDLIPIMFDADDQACLAASADPRTLFYTFWTRKESLLKATGEGLINDLTCISSSKGIYKVESDQLAGVETWRTMSFLVSDGYVGAVACPEGVTVSRFFTIDTTQLDFAYSPHNGAEN</sequence>
<evidence type="ECO:0000313" key="6">
    <source>
        <dbReference type="Proteomes" id="UP000606008"/>
    </source>
</evidence>
<dbReference type="PANTHER" id="PTHR12215:SF10">
    <property type="entry name" value="L-AMINOADIPATE-SEMIALDEHYDE DEHYDROGENASE-PHOSPHOPANTETHEINYL TRANSFERASE"/>
    <property type="match status" value="1"/>
</dbReference>
<dbReference type="Pfam" id="PF01648">
    <property type="entry name" value="ACPS"/>
    <property type="match status" value="1"/>
</dbReference>
<dbReference type="InterPro" id="IPR055066">
    <property type="entry name" value="AASDHPPT_N"/>
</dbReference>
<dbReference type="RefSeq" id="WP_166692424.1">
    <property type="nucleotide sequence ID" value="NZ_WAEL01000005.1"/>
</dbReference>
<proteinExistence type="inferred from homology"/>
<evidence type="ECO:0000259" key="4">
    <source>
        <dbReference type="Pfam" id="PF22624"/>
    </source>
</evidence>
<evidence type="ECO:0000313" key="5">
    <source>
        <dbReference type="EMBL" id="NID11385.1"/>
    </source>
</evidence>
<feature type="domain" description="4'-phosphopantetheinyl transferase" evidence="3">
    <location>
        <begin position="128"/>
        <end position="214"/>
    </location>
</feature>
<comment type="caution">
    <text evidence="5">The sequence shown here is derived from an EMBL/GenBank/DDBJ whole genome shotgun (WGS) entry which is preliminary data.</text>
</comment>
<dbReference type="Gene3D" id="3.90.470.20">
    <property type="entry name" value="4'-phosphopantetheinyl transferase domain"/>
    <property type="match status" value="2"/>
</dbReference>
<dbReference type="InterPro" id="IPR008278">
    <property type="entry name" value="4-PPantetheinyl_Trfase_dom"/>
</dbReference>
<organism evidence="5 6">
    <name type="scientific">Fibrivirga algicola</name>
    <dbReference type="NCBI Taxonomy" id="2950420"/>
    <lineage>
        <taxon>Bacteria</taxon>
        <taxon>Pseudomonadati</taxon>
        <taxon>Bacteroidota</taxon>
        <taxon>Cytophagia</taxon>
        <taxon>Cytophagales</taxon>
        <taxon>Spirosomataceae</taxon>
        <taxon>Fibrivirga</taxon>
    </lineage>
</organism>
<dbReference type="EMBL" id="WAEL01000005">
    <property type="protein sequence ID" value="NID11385.1"/>
    <property type="molecule type" value="Genomic_DNA"/>
</dbReference>
<protein>
    <submittedName>
        <fullName evidence="5">4'-phosphopantetheinyl transferase superfamily protein</fullName>
    </submittedName>
</protein>
<name>A0ABX0QJM8_9BACT</name>